<evidence type="ECO:0000259" key="9">
    <source>
        <dbReference type="Pfam" id="PF02729"/>
    </source>
</evidence>
<protein>
    <recommendedName>
        <fullName evidence="3">aspartate carbamoyltransferase</fullName>
        <ecNumber evidence="3">2.1.3.2</ecNumber>
    </recommendedName>
</protein>
<comment type="function">
    <text evidence="6">Catalyzes the condensation of carbamoyl phosphate and aspartate to form carbamoyl aspartate and inorganic phosphate, the committed step in the de novo pyrimidine nucleotide biosynthesis pathway.</text>
</comment>
<dbReference type="EMBL" id="BARV01030009">
    <property type="protein sequence ID" value="GAI36482.1"/>
    <property type="molecule type" value="Genomic_DNA"/>
</dbReference>
<evidence type="ECO:0000256" key="2">
    <source>
        <dbReference type="ARBA" id="ARBA00008896"/>
    </source>
</evidence>
<feature type="non-terminal residue" evidence="10">
    <location>
        <position position="1"/>
    </location>
</feature>
<dbReference type="UniPathway" id="UPA00070">
    <property type="reaction ID" value="UER00116"/>
</dbReference>
<dbReference type="Pfam" id="PF00185">
    <property type="entry name" value="OTCace"/>
    <property type="match status" value="1"/>
</dbReference>
<dbReference type="PANTHER" id="PTHR45753">
    <property type="entry name" value="ORNITHINE CARBAMOYLTRANSFERASE, MITOCHONDRIAL"/>
    <property type="match status" value="1"/>
</dbReference>
<dbReference type="FunFam" id="3.40.50.1370:FF:000001">
    <property type="entry name" value="Aspartate carbamoyltransferase"/>
    <property type="match status" value="1"/>
</dbReference>
<proteinExistence type="inferred from homology"/>
<feature type="domain" description="Aspartate/ornithine carbamoyltransferase carbamoyl-P binding" evidence="9">
    <location>
        <begin position="1"/>
        <end position="139"/>
    </location>
</feature>
<dbReference type="Pfam" id="PF02729">
    <property type="entry name" value="OTCace_N"/>
    <property type="match status" value="1"/>
</dbReference>
<dbReference type="InterPro" id="IPR006132">
    <property type="entry name" value="Asp/Orn_carbamoyltranf_P-bd"/>
</dbReference>
<evidence type="ECO:0000256" key="4">
    <source>
        <dbReference type="ARBA" id="ARBA00022679"/>
    </source>
</evidence>
<gene>
    <name evidence="10" type="ORF">S06H3_47737</name>
</gene>
<dbReference type="InterPro" id="IPR006131">
    <property type="entry name" value="Asp_carbamoyltransf_Asp/Orn-bd"/>
</dbReference>
<dbReference type="FunFam" id="3.40.50.1370:FF:000002">
    <property type="entry name" value="Aspartate carbamoyltransferase 2"/>
    <property type="match status" value="1"/>
</dbReference>
<evidence type="ECO:0000313" key="10">
    <source>
        <dbReference type="EMBL" id="GAI36482.1"/>
    </source>
</evidence>
<comment type="catalytic activity">
    <reaction evidence="7">
        <text>carbamoyl phosphate + L-aspartate = N-carbamoyl-L-aspartate + phosphate + H(+)</text>
        <dbReference type="Rhea" id="RHEA:20013"/>
        <dbReference type="ChEBI" id="CHEBI:15378"/>
        <dbReference type="ChEBI" id="CHEBI:29991"/>
        <dbReference type="ChEBI" id="CHEBI:32814"/>
        <dbReference type="ChEBI" id="CHEBI:43474"/>
        <dbReference type="ChEBI" id="CHEBI:58228"/>
        <dbReference type="EC" id="2.1.3.2"/>
    </reaction>
</comment>
<dbReference type="NCBIfam" id="TIGR00670">
    <property type="entry name" value="asp_carb_tr"/>
    <property type="match status" value="1"/>
</dbReference>
<dbReference type="EC" id="2.1.3.2" evidence="3"/>
<evidence type="ECO:0000256" key="5">
    <source>
        <dbReference type="ARBA" id="ARBA00022975"/>
    </source>
</evidence>
<keyword evidence="4" id="KW-0808">Transferase</keyword>
<dbReference type="PANTHER" id="PTHR45753:SF6">
    <property type="entry name" value="ASPARTATE CARBAMOYLTRANSFERASE"/>
    <property type="match status" value="1"/>
</dbReference>
<sequence length="256" mass="29461">QHILSARDFTREEIDFIIEIGKKMANNKYSKLLDDKIMAALFFEPSTRTRLSFESAMLRLGGKVIGFQSRDVSSLKKGESIADTIRTVENYSDIIVIRHPLEGVARMAAKFSSIPIINGGSGSAEHPTQALLDLFTIKEECGTIDGLNIGLCGDLKYGRTVHSLAYLFSNYNINLYLISPASLKMRFRITDWLYDKKMKFKETEKFKEILPILDILYMTRIQEERFLEAEEYEKVKDVYILTKKDLDNTKENFRLM</sequence>
<dbReference type="InterPro" id="IPR002082">
    <property type="entry name" value="Asp_carbamoyltransf"/>
</dbReference>
<name>X1MXR3_9ZZZZ</name>
<dbReference type="PRINTS" id="PR00101">
    <property type="entry name" value="ATCASE"/>
</dbReference>
<comment type="caution">
    <text evidence="10">The sequence shown here is derived from an EMBL/GenBank/DDBJ whole genome shotgun (WGS) entry which is preliminary data.</text>
</comment>
<evidence type="ECO:0000259" key="8">
    <source>
        <dbReference type="Pfam" id="PF00185"/>
    </source>
</evidence>
<comment type="pathway">
    <text evidence="1">Pyrimidine metabolism; UMP biosynthesis via de novo pathway; (S)-dihydroorotate from bicarbonate: step 2/3.</text>
</comment>
<feature type="domain" description="Aspartate/ornithine carbamoyltransferase Asp/Orn-binding" evidence="8">
    <location>
        <begin position="145"/>
        <end position="256"/>
    </location>
</feature>
<dbReference type="GO" id="GO:0044205">
    <property type="term" value="P:'de novo' UMP biosynthetic process"/>
    <property type="evidence" value="ECO:0007669"/>
    <property type="project" value="UniProtKB-UniPathway"/>
</dbReference>
<feature type="non-terminal residue" evidence="10">
    <location>
        <position position="256"/>
    </location>
</feature>
<organism evidence="10">
    <name type="scientific">marine sediment metagenome</name>
    <dbReference type="NCBI Taxonomy" id="412755"/>
    <lineage>
        <taxon>unclassified sequences</taxon>
        <taxon>metagenomes</taxon>
        <taxon>ecological metagenomes</taxon>
    </lineage>
</organism>
<dbReference type="SUPFAM" id="SSF53671">
    <property type="entry name" value="Aspartate/ornithine carbamoyltransferase"/>
    <property type="match status" value="1"/>
</dbReference>
<dbReference type="PROSITE" id="PS00097">
    <property type="entry name" value="CARBAMOYLTRANSFERASE"/>
    <property type="match status" value="1"/>
</dbReference>
<dbReference type="GO" id="GO:0006520">
    <property type="term" value="P:amino acid metabolic process"/>
    <property type="evidence" value="ECO:0007669"/>
    <property type="project" value="InterPro"/>
</dbReference>
<dbReference type="GO" id="GO:0006207">
    <property type="term" value="P:'de novo' pyrimidine nucleobase biosynthetic process"/>
    <property type="evidence" value="ECO:0007669"/>
    <property type="project" value="InterPro"/>
</dbReference>
<dbReference type="GO" id="GO:0016597">
    <property type="term" value="F:amino acid binding"/>
    <property type="evidence" value="ECO:0007669"/>
    <property type="project" value="InterPro"/>
</dbReference>
<dbReference type="InterPro" id="IPR036901">
    <property type="entry name" value="Asp/Orn_carbamoylTrfase_sf"/>
</dbReference>
<dbReference type="InterPro" id="IPR006130">
    <property type="entry name" value="Asp/Orn_carbamoylTrfase"/>
</dbReference>
<dbReference type="GO" id="GO:0004070">
    <property type="term" value="F:aspartate carbamoyltransferase activity"/>
    <property type="evidence" value="ECO:0007669"/>
    <property type="project" value="UniProtKB-EC"/>
</dbReference>
<evidence type="ECO:0000256" key="7">
    <source>
        <dbReference type="ARBA" id="ARBA00048859"/>
    </source>
</evidence>
<evidence type="ECO:0000256" key="3">
    <source>
        <dbReference type="ARBA" id="ARBA00013008"/>
    </source>
</evidence>
<evidence type="ECO:0000256" key="1">
    <source>
        <dbReference type="ARBA" id="ARBA00004852"/>
    </source>
</evidence>
<dbReference type="PRINTS" id="PR00100">
    <property type="entry name" value="AOTCASE"/>
</dbReference>
<dbReference type="NCBIfam" id="NF002032">
    <property type="entry name" value="PRK00856.1"/>
    <property type="match status" value="1"/>
</dbReference>
<accession>X1MXR3</accession>
<comment type="similarity">
    <text evidence="2">Belongs to the aspartate/ornithine carbamoyltransferase superfamily. ATCase family.</text>
</comment>
<evidence type="ECO:0000256" key="6">
    <source>
        <dbReference type="ARBA" id="ARBA00043884"/>
    </source>
</evidence>
<reference evidence="10" key="1">
    <citation type="journal article" date="2014" name="Front. Microbiol.">
        <title>High frequency of phylogenetically diverse reductive dehalogenase-homologous genes in deep subseafloor sedimentary metagenomes.</title>
        <authorList>
            <person name="Kawai M."/>
            <person name="Futagami T."/>
            <person name="Toyoda A."/>
            <person name="Takaki Y."/>
            <person name="Nishi S."/>
            <person name="Hori S."/>
            <person name="Arai W."/>
            <person name="Tsubouchi T."/>
            <person name="Morono Y."/>
            <person name="Uchiyama I."/>
            <person name="Ito T."/>
            <person name="Fujiyama A."/>
            <person name="Inagaki F."/>
            <person name="Takami H."/>
        </authorList>
    </citation>
    <scope>NUCLEOTIDE SEQUENCE</scope>
    <source>
        <strain evidence="10">Expedition CK06-06</strain>
    </source>
</reference>
<keyword evidence="5" id="KW-0665">Pyrimidine biosynthesis</keyword>
<dbReference type="Gene3D" id="3.40.50.1370">
    <property type="entry name" value="Aspartate/ornithine carbamoyltransferase"/>
    <property type="match status" value="2"/>
</dbReference>
<dbReference type="AlphaFoldDB" id="X1MXR3"/>